<evidence type="ECO:0000256" key="3">
    <source>
        <dbReference type="ARBA" id="ARBA00022723"/>
    </source>
</evidence>
<evidence type="ECO:0000313" key="5">
    <source>
        <dbReference type="EMBL" id="TSD13928.1"/>
    </source>
</evidence>
<dbReference type="GO" id="GO:0046872">
    <property type="term" value="F:metal ion binding"/>
    <property type="evidence" value="ECO:0007669"/>
    <property type="project" value="UniProtKB-KW"/>
</dbReference>
<dbReference type="InParanoid" id="A0A554N934"/>
<dbReference type="EMBL" id="QMDX01000005">
    <property type="protein sequence ID" value="TSD13928.1"/>
    <property type="molecule type" value="Genomic_DNA"/>
</dbReference>
<keyword evidence="4" id="KW-0862">Zinc</keyword>
<keyword evidence="6" id="KW-1185">Reference proteome</keyword>
<evidence type="ECO:0000256" key="4">
    <source>
        <dbReference type="ARBA" id="ARBA00022833"/>
    </source>
</evidence>
<evidence type="ECO:0000256" key="1">
    <source>
        <dbReference type="ARBA" id="ARBA00001947"/>
    </source>
</evidence>
<name>A0A554N934_9EURY</name>
<comment type="caution">
    <text evidence="5">The sequence shown here is derived from an EMBL/GenBank/DDBJ whole genome shotgun (WGS) entry which is preliminary data.</text>
</comment>
<reference evidence="5 6" key="1">
    <citation type="submission" date="2018-06" db="EMBL/GenBank/DDBJ databases">
        <title>Natronomonas sp. F16-60 a new haloarchaeon isolated from a solar saltern of Isla Cristina, Huelva, Spain.</title>
        <authorList>
            <person name="Duran-Viseras A."/>
            <person name="Sanchez-Porro C."/>
            <person name="Ventosa A."/>
        </authorList>
    </citation>
    <scope>NUCLEOTIDE SEQUENCE [LARGE SCALE GENOMIC DNA]</scope>
    <source>
        <strain evidence="5 6">F16-60</strain>
    </source>
</reference>
<protein>
    <submittedName>
        <fullName evidence="5">3-keto-5-aminohexanoate cleavage protein</fullName>
    </submittedName>
</protein>
<comment type="cofactor">
    <cofactor evidence="1">
        <name>Zn(2+)</name>
        <dbReference type="ChEBI" id="CHEBI:29105"/>
    </cofactor>
</comment>
<sequence>MAIEQESVKGNDPDKAIISASLTGALTTRDQCEAIPYTPEEIAEDAAAARENGAAVAHIHARTENGSPTFDTDIYQRIYEEVRERTDVLINFSTGAMHEPVESRLEYIEAVEPDIAALNMGSMNYAKYSENRDDFVFDMVFENPFNEIRDFLTTMRENGVKPELECFDTGHVGNIRPFVQNGELEAPINFSLVMGVLGGIPPTVENLAHQVRQLPDDATWQVIGISREQWQLVSAALAMGGNIRVGLEDNFYLPSGEMSTNPELVAKAAEMTRNVGREPATPAEAAELMCIEPPHL</sequence>
<dbReference type="GO" id="GO:0043720">
    <property type="term" value="F:3-keto-5-aminohexanoate cleavage activity"/>
    <property type="evidence" value="ECO:0007669"/>
    <property type="project" value="InterPro"/>
</dbReference>
<evidence type="ECO:0000256" key="2">
    <source>
        <dbReference type="ARBA" id="ARBA00022679"/>
    </source>
</evidence>
<dbReference type="InterPro" id="IPR013785">
    <property type="entry name" value="Aldolase_TIM"/>
</dbReference>
<accession>A0A554N934</accession>
<dbReference type="RefSeq" id="WP_144261976.1">
    <property type="nucleotide sequence ID" value="NZ_QMDX01000005.1"/>
</dbReference>
<dbReference type="Gene3D" id="3.20.20.70">
    <property type="entry name" value="Aldolase class I"/>
    <property type="match status" value="1"/>
</dbReference>
<dbReference type="InterPro" id="IPR008567">
    <property type="entry name" value="BKACE"/>
</dbReference>
<dbReference type="AlphaFoldDB" id="A0A554N934"/>
<dbReference type="Pfam" id="PF05853">
    <property type="entry name" value="BKACE"/>
    <property type="match status" value="1"/>
</dbReference>
<keyword evidence="2" id="KW-0808">Transferase</keyword>
<dbReference type="PANTHER" id="PTHR37418:SF2">
    <property type="entry name" value="3-KETO-5-AMINOHEXANOATE CLEAVAGE ENZYME"/>
    <property type="match status" value="1"/>
</dbReference>
<proteinExistence type="predicted"/>
<keyword evidence="3" id="KW-0479">Metal-binding</keyword>
<organism evidence="5 6">
    <name type="scientific">Haloglomus irregulare</name>
    <dbReference type="NCBI Taxonomy" id="2234134"/>
    <lineage>
        <taxon>Archaea</taxon>
        <taxon>Methanobacteriati</taxon>
        <taxon>Methanobacteriota</taxon>
        <taxon>Stenosarchaea group</taxon>
        <taxon>Halobacteria</taxon>
        <taxon>Halobacteriales</taxon>
        <taxon>Natronomonadaceae</taxon>
        <taxon>Haloglomus</taxon>
    </lineage>
</organism>
<dbReference type="OrthoDB" id="299212at2157"/>
<gene>
    <name evidence="5" type="ORF">DP107_09775</name>
</gene>
<dbReference type="Proteomes" id="UP000319894">
    <property type="component" value="Unassembled WGS sequence"/>
</dbReference>
<evidence type="ECO:0000313" key="6">
    <source>
        <dbReference type="Proteomes" id="UP000319894"/>
    </source>
</evidence>
<dbReference type="PANTHER" id="PTHR37418">
    <property type="entry name" value="3-KETO-5-AMINOHEXANOATE CLEAVAGE ENZYME-RELATED"/>
    <property type="match status" value="1"/>
</dbReference>